<evidence type="ECO:0000313" key="2">
    <source>
        <dbReference type="Proteomes" id="UP000573603"/>
    </source>
</evidence>
<evidence type="ECO:0000313" key="1">
    <source>
        <dbReference type="EMBL" id="KAF5243404.1"/>
    </source>
</evidence>
<accession>A0A8H4ZBB3</accession>
<dbReference type="Proteomes" id="UP000573603">
    <property type="component" value="Unassembled WGS sequence"/>
</dbReference>
<gene>
    <name evidence="1" type="ORF">FANTH_8226</name>
</gene>
<reference evidence="1 2" key="1">
    <citation type="journal article" date="2020" name="BMC Genomics">
        <title>Correction to: Identification and distribution of gene clusters required for synthesis of sphingolipid metabolism inhibitors in diverse species of the filamentous fungus Fusarium.</title>
        <authorList>
            <person name="Kim H.S."/>
            <person name="Lohmar J.M."/>
            <person name="Busman M."/>
            <person name="Brown D.W."/>
            <person name="Naumann T.A."/>
            <person name="Divon H.H."/>
            <person name="Lysoe E."/>
            <person name="Uhlig S."/>
            <person name="Proctor R.H."/>
        </authorList>
    </citation>
    <scope>NUCLEOTIDE SEQUENCE [LARGE SCALE GENOMIC DNA]</scope>
    <source>
        <strain evidence="1 2">NRRL 25214</strain>
    </source>
</reference>
<proteinExistence type="predicted"/>
<protein>
    <submittedName>
        <fullName evidence="1">Uncharacterized protein</fullName>
    </submittedName>
</protein>
<organism evidence="1 2">
    <name type="scientific">Fusarium anthophilum</name>
    <dbReference type="NCBI Taxonomy" id="48485"/>
    <lineage>
        <taxon>Eukaryota</taxon>
        <taxon>Fungi</taxon>
        <taxon>Dikarya</taxon>
        <taxon>Ascomycota</taxon>
        <taxon>Pezizomycotina</taxon>
        <taxon>Sordariomycetes</taxon>
        <taxon>Hypocreomycetidae</taxon>
        <taxon>Hypocreales</taxon>
        <taxon>Nectriaceae</taxon>
        <taxon>Fusarium</taxon>
        <taxon>Fusarium fujikuroi species complex</taxon>
    </lineage>
</organism>
<sequence>MSLTKVVNGKVVTNTNVRTASAYTFIANARQVKPPTGWTVNYEDFGGDSEWGDDGEVADLVGGYGIYGVVKPLFRTRYSSNEVIFVIEINEQYYIYNGESGWVQRIVSPTDLKEIVEFINEQGWFRLDTENLG</sequence>
<dbReference type="AlphaFoldDB" id="A0A8H4ZBB3"/>
<comment type="caution">
    <text evidence="1">The sequence shown here is derived from an EMBL/GenBank/DDBJ whole genome shotgun (WGS) entry which is preliminary data.</text>
</comment>
<name>A0A8H4ZBB3_9HYPO</name>
<keyword evidence="2" id="KW-1185">Reference proteome</keyword>
<dbReference type="EMBL" id="JABEVY010000191">
    <property type="protein sequence ID" value="KAF5243404.1"/>
    <property type="molecule type" value="Genomic_DNA"/>
</dbReference>